<dbReference type="AlphaFoldDB" id="A0A7H0Y325"/>
<proteinExistence type="predicted"/>
<name>A0A7H0Y325_9BACL</name>
<sequence>MLNPIQLRLEWCKTLQPGDKIIYEISQTFDWENTYFEDLVKKRVDEDTIITEAGLKFLDYQCKRNWRILTIENPNTDYDENGKSKIHRFYQESKNKGNVVSINDWLPINRISSQEEQLNAALKRIWTKNKQSVTGSIIDDAYLEKSYREINSKKIDYFSTLAETLGFQVVNGSLINSTKNNVIAKRCSFKIGSYLVYRILFNEKKKDHWEESLIYVYNTKTNELRQDMLGFITNTRYWLEMEQKDINPDHTSKLLNFPLVNIAHKINTFKKKHMK</sequence>
<dbReference type="RefSeq" id="WP_190297379.1">
    <property type="nucleotide sequence ID" value="NZ_CP061172.1"/>
</dbReference>
<accession>A0A7H0Y325</accession>
<organism evidence="1 2">
    <name type="scientific">Paenibacillus peoriae</name>
    <dbReference type="NCBI Taxonomy" id="59893"/>
    <lineage>
        <taxon>Bacteria</taxon>
        <taxon>Bacillati</taxon>
        <taxon>Bacillota</taxon>
        <taxon>Bacilli</taxon>
        <taxon>Bacillales</taxon>
        <taxon>Paenibacillaceae</taxon>
        <taxon>Paenibacillus</taxon>
    </lineage>
</organism>
<reference evidence="1 2" key="1">
    <citation type="submission" date="2020-09" db="EMBL/GenBank/DDBJ databases">
        <title>Characterization of Paenibacillus peoriae strain ZF390 with broad-spectrum antimicrobial activity as a potential biocontrol agent.</title>
        <authorList>
            <person name="Li L."/>
            <person name="Zhao Y."/>
            <person name="Li B."/>
            <person name="Xie X."/>
        </authorList>
    </citation>
    <scope>NUCLEOTIDE SEQUENCE [LARGE SCALE GENOMIC DNA]</scope>
    <source>
        <strain evidence="1 2">ZF390</strain>
    </source>
</reference>
<evidence type="ECO:0000313" key="1">
    <source>
        <dbReference type="EMBL" id="QNR65483.1"/>
    </source>
</evidence>
<evidence type="ECO:0000313" key="2">
    <source>
        <dbReference type="Proteomes" id="UP000516384"/>
    </source>
</evidence>
<dbReference type="Proteomes" id="UP000516384">
    <property type="component" value="Chromosome"/>
</dbReference>
<protein>
    <submittedName>
        <fullName evidence="1">Uncharacterized protein</fullName>
    </submittedName>
</protein>
<dbReference type="EMBL" id="CP061172">
    <property type="protein sequence ID" value="QNR65483.1"/>
    <property type="molecule type" value="Genomic_DNA"/>
</dbReference>
<gene>
    <name evidence="1" type="ORF">IAQ67_16480</name>
</gene>